<feature type="domain" description="Cyclic nucleotide-binding" evidence="1">
    <location>
        <begin position="10"/>
        <end position="114"/>
    </location>
</feature>
<dbReference type="STRING" id="408074.SAMN05660909_04350"/>
<dbReference type="EMBL" id="FNRL01000024">
    <property type="protein sequence ID" value="SEA95702.1"/>
    <property type="molecule type" value="Genomic_DNA"/>
</dbReference>
<dbReference type="Pfam" id="PF00027">
    <property type="entry name" value="cNMP_binding"/>
    <property type="match status" value="1"/>
</dbReference>
<evidence type="ECO:0000259" key="1">
    <source>
        <dbReference type="PROSITE" id="PS50042"/>
    </source>
</evidence>
<reference evidence="3" key="1">
    <citation type="submission" date="2016-10" db="EMBL/GenBank/DDBJ databases">
        <authorList>
            <person name="Varghese N."/>
            <person name="Submissions S."/>
        </authorList>
    </citation>
    <scope>NUCLEOTIDE SEQUENCE [LARGE SCALE GENOMIC DNA]</scope>
    <source>
        <strain evidence="3">DSM 23920</strain>
    </source>
</reference>
<dbReference type="Proteomes" id="UP000199656">
    <property type="component" value="Unassembled WGS sequence"/>
</dbReference>
<evidence type="ECO:0000313" key="2">
    <source>
        <dbReference type="EMBL" id="SEA95702.1"/>
    </source>
</evidence>
<evidence type="ECO:0000313" key="3">
    <source>
        <dbReference type="Proteomes" id="UP000199656"/>
    </source>
</evidence>
<keyword evidence="3" id="KW-1185">Reference proteome</keyword>
<dbReference type="InterPro" id="IPR018490">
    <property type="entry name" value="cNMP-bd_dom_sf"/>
</dbReference>
<keyword evidence="2" id="KW-0808">Transferase</keyword>
<organism evidence="2 3">
    <name type="scientific">Chitinophaga terrae</name>
    <name type="common">ex Kim and Jung 2007</name>
    <dbReference type="NCBI Taxonomy" id="408074"/>
    <lineage>
        <taxon>Bacteria</taxon>
        <taxon>Pseudomonadati</taxon>
        <taxon>Bacteroidota</taxon>
        <taxon>Chitinophagia</taxon>
        <taxon>Chitinophagales</taxon>
        <taxon>Chitinophagaceae</taxon>
        <taxon>Chitinophaga</taxon>
    </lineage>
</organism>
<proteinExistence type="predicted"/>
<dbReference type="PROSITE" id="PS50042">
    <property type="entry name" value="CNMP_BINDING_3"/>
    <property type="match status" value="1"/>
</dbReference>
<gene>
    <name evidence="2" type="ORF">SAMN05660909_04350</name>
</gene>
<dbReference type="RefSeq" id="WP_089764165.1">
    <property type="nucleotide sequence ID" value="NZ_BKAT01000043.1"/>
</dbReference>
<keyword evidence="2" id="KW-0418">Kinase</keyword>
<dbReference type="Gene3D" id="2.60.120.10">
    <property type="entry name" value="Jelly Rolls"/>
    <property type="match status" value="1"/>
</dbReference>
<dbReference type="CDD" id="cd00038">
    <property type="entry name" value="CAP_ED"/>
    <property type="match status" value="1"/>
</dbReference>
<sequence length="189" mass="22148">MEQIFDKLLPYGTLSDSSKQAFLAIMQERTVRKHEFFLQEGQLPRNAAFVIKGLFSQYFTDDEGNIVIKKFFAENAFMASISALLTNQPSLLSMKALETSRIYEFDFQVFRELMEQRSDLFKLYTCYIEQHWIIEKEPLEVAFRKDSAATRYTEFVRNNPHLISRLKQHEIASFLGITPTQLSRLKLNL</sequence>
<dbReference type="GO" id="GO:0016301">
    <property type="term" value="F:kinase activity"/>
    <property type="evidence" value="ECO:0007669"/>
    <property type="project" value="UniProtKB-KW"/>
</dbReference>
<dbReference type="AlphaFoldDB" id="A0A1H4FGU0"/>
<dbReference type="InterPro" id="IPR000595">
    <property type="entry name" value="cNMP-bd_dom"/>
</dbReference>
<accession>A0A1H4FGU0</accession>
<protein>
    <submittedName>
        <fullName evidence="2">cAMP-binding domain of CRP or a regulatory subunit of cAMP-dependent protein kinases</fullName>
    </submittedName>
</protein>
<name>A0A1H4FGU0_9BACT</name>
<dbReference type="SMART" id="SM00100">
    <property type="entry name" value="cNMP"/>
    <property type="match status" value="1"/>
</dbReference>
<dbReference type="SUPFAM" id="SSF51206">
    <property type="entry name" value="cAMP-binding domain-like"/>
    <property type="match status" value="1"/>
</dbReference>
<dbReference type="InterPro" id="IPR014710">
    <property type="entry name" value="RmlC-like_jellyroll"/>
</dbReference>
<dbReference type="OrthoDB" id="9152304at2"/>